<dbReference type="SUPFAM" id="SSF52200">
    <property type="entry name" value="Toll/Interleukin receptor TIR domain"/>
    <property type="match status" value="1"/>
</dbReference>
<dbReference type="SUPFAM" id="SSF52540">
    <property type="entry name" value="P-loop containing nucleoside triphosphate hydrolases"/>
    <property type="match status" value="1"/>
</dbReference>
<accession>A0ABD3KV73</accession>
<feature type="transmembrane region" description="Helical" evidence="5">
    <location>
        <begin position="6"/>
        <end position="31"/>
    </location>
</feature>
<dbReference type="InterPro" id="IPR035897">
    <property type="entry name" value="Toll_tir_struct_dom_sf"/>
</dbReference>
<evidence type="ECO:0000313" key="7">
    <source>
        <dbReference type="EMBL" id="KAL3743660.1"/>
    </source>
</evidence>
<feature type="domain" description="TIR" evidence="6">
    <location>
        <begin position="57"/>
        <end position="222"/>
    </location>
</feature>
<dbReference type="AlphaFoldDB" id="A0ABD3KV73"/>
<evidence type="ECO:0000256" key="1">
    <source>
        <dbReference type="ARBA" id="ARBA00022614"/>
    </source>
</evidence>
<dbReference type="PANTHER" id="PTHR11017:SF570">
    <property type="entry name" value="DISEASE RESISTANCE PROTEIN (TIR-NBS CLASS)-RELATED"/>
    <property type="match status" value="1"/>
</dbReference>
<sequence length="1182" mass="133187">MIRDPLLGFSFAVFAVLVASVLLCVLGRNLVNSNKKSTRRKADDTSASSSSRKADDTSYDVFLSFSGEDTRKTFADHLYNGLFDASIRVFRDNNELREGENIGTNLLQAIKNSKISIPILSESYASSKWCLQELVEMIKCIKSGHVVLPIFYRVEPTDVRNQKESFGEAFSCLSRKYPEDVEKWKVALQEVASLKGWESEKTAGGREGDLVKMVVRKVLSVQLDVTEHLVGIDNAVESILRLLDDNPSAIQIVGIYGMGGIGKTTLAKVIHNKLSDQFQHRSFIVDIRESSRRDGIFNLQNQLIRDLKEKDQASNKDEGISLLGSRFKRKKVLILLDDVDDIEQIKALIGKYDWFEMGSRIIITTRSRSVLDDVGVNCKYKLEEIPSDKSLTLFSRHAFRTDFPPCEFESLSRDVASFTGGLPLALEVIGSFLCGKRHAFWQDALKKLQKVPHKKVREKLMISYDALDNEEKHIFLDIACFLIGGDLRYASYMWDACTFFPNMGIETLSFMSLIKIGDDGKVQMHDQLRDLGRDIVRQEDYNVPMNRSRLWVREEALEVLERNKGIQKDSIHALCLEEDWRKGKLYVPRSESDGEFTTERFETLPNLRFLAMGGAKLIGDSRNLLHNLRWLVWRRPTCAATSFSLEGLVILDLSKSSISESWKGWSHLKMAKQLKVLDLRDCGRLGVTPDLSAFRNLEIIKLKRCWYLKQIHPSIGAAKGLLYLNLQGCSQLQELPQEMGKLEKLEELYIGETAIGKIPQCISSLKTLKVLDATGCESLFELSDSISHLVNLLTLDLRDCPELCKLPESIGSLVKLQRLSFGPRDKCDWSQAYPKLNRPYEGICELPKSIGDLKNLKFLQICCCIELSNLPSTISKLGNLEELDASHCESLGGKILIDGLSSLKILQLSSTGLSGFHGTFNKVSCIEELKLGDCQMLQSLPELPTSLTVLKVSGRHRTFPQLSHLIHLKKLTVKDCPLLKSMPDLPSRLLKLSVSNCGELKELPSLSRLELLSKLYLNSCRELTEIRGLEGLKSLATLIVPECSKLSNLDGLEHLESLRLLHIWTSGPILKDDQVRGFEKLKNLESLVIVGCESLVRVDVSQLTHLEWLDFCGCCNLLEIKGLERLKNLTTLNLVGCPSIDTLPDLSCFHNVEFVFVDNRSNIPDVRGVRRAKYLGNGRYSR</sequence>
<organism evidence="7 8">
    <name type="scientific">Eucalyptus globulus</name>
    <name type="common">Tasmanian blue gum</name>
    <dbReference type="NCBI Taxonomy" id="34317"/>
    <lineage>
        <taxon>Eukaryota</taxon>
        <taxon>Viridiplantae</taxon>
        <taxon>Streptophyta</taxon>
        <taxon>Embryophyta</taxon>
        <taxon>Tracheophyta</taxon>
        <taxon>Spermatophyta</taxon>
        <taxon>Magnoliopsida</taxon>
        <taxon>eudicotyledons</taxon>
        <taxon>Gunneridae</taxon>
        <taxon>Pentapetalae</taxon>
        <taxon>rosids</taxon>
        <taxon>malvids</taxon>
        <taxon>Myrtales</taxon>
        <taxon>Myrtaceae</taxon>
        <taxon>Myrtoideae</taxon>
        <taxon>Eucalypteae</taxon>
        <taxon>Eucalyptus</taxon>
    </lineage>
</organism>
<dbReference type="PRINTS" id="PR00364">
    <property type="entry name" value="DISEASERSIST"/>
</dbReference>
<keyword evidence="4" id="KW-0520">NAD</keyword>
<dbReference type="Pfam" id="PF01582">
    <property type="entry name" value="TIR"/>
    <property type="match status" value="1"/>
</dbReference>
<comment type="caution">
    <text evidence="7">The sequence shown here is derived from an EMBL/GenBank/DDBJ whole genome shotgun (WGS) entry which is preliminary data.</text>
</comment>
<evidence type="ECO:0000256" key="2">
    <source>
        <dbReference type="ARBA" id="ARBA00022737"/>
    </source>
</evidence>
<dbReference type="GO" id="GO:0051707">
    <property type="term" value="P:response to other organism"/>
    <property type="evidence" value="ECO:0007669"/>
    <property type="project" value="UniProtKB-ARBA"/>
</dbReference>
<dbReference type="PROSITE" id="PS50104">
    <property type="entry name" value="TIR"/>
    <property type="match status" value="1"/>
</dbReference>
<reference evidence="7 8" key="1">
    <citation type="submission" date="2024-11" db="EMBL/GenBank/DDBJ databases">
        <title>Chromosome-level genome assembly of Eucalyptus globulus Labill. provides insights into its genome evolution.</title>
        <authorList>
            <person name="Li X."/>
        </authorList>
    </citation>
    <scope>NUCLEOTIDE SEQUENCE [LARGE SCALE GENOMIC DNA]</scope>
    <source>
        <strain evidence="7">CL2024</strain>
        <tissue evidence="7">Fresh tender leaves</tissue>
    </source>
</reference>
<dbReference type="InterPro" id="IPR027417">
    <property type="entry name" value="P-loop_NTPase"/>
</dbReference>
<keyword evidence="8" id="KW-1185">Reference proteome</keyword>
<evidence type="ECO:0000256" key="3">
    <source>
        <dbReference type="ARBA" id="ARBA00022821"/>
    </source>
</evidence>
<dbReference type="InterPro" id="IPR003593">
    <property type="entry name" value="AAA+_ATPase"/>
</dbReference>
<dbReference type="Gene3D" id="3.80.10.10">
    <property type="entry name" value="Ribonuclease Inhibitor"/>
    <property type="match status" value="4"/>
</dbReference>
<dbReference type="InterPro" id="IPR002182">
    <property type="entry name" value="NB-ARC"/>
</dbReference>
<dbReference type="Pfam" id="PF23282">
    <property type="entry name" value="WHD_ROQ1"/>
    <property type="match status" value="1"/>
</dbReference>
<keyword evidence="5" id="KW-0812">Transmembrane</keyword>
<dbReference type="Proteomes" id="UP001634007">
    <property type="component" value="Unassembled WGS sequence"/>
</dbReference>
<dbReference type="EMBL" id="JBJKBG010000004">
    <property type="protein sequence ID" value="KAL3743660.1"/>
    <property type="molecule type" value="Genomic_DNA"/>
</dbReference>
<dbReference type="InterPro" id="IPR032675">
    <property type="entry name" value="LRR_dom_sf"/>
</dbReference>
<dbReference type="Pfam" id="PF00931">
    <property type="entry name" value="NB-ARC"/>
    <property type="match status" value="1"/>
</dbReference>
<dbReference type="SUPFAM" id="SSF52058">
    <property type="entry name" value="L domain-like"/>
    <property type="match status" value="1"/>
</dbReference>
<dbReference type="InterPro" id="IPR055414">
    <property type="entry name" value="LRR_R13L4/SHOC2-like"/>
</dbReference>
<dbReference type="PANTHER" id="PTHR11017">
    <property type="entry name" value="LEUCINE-RICH REPEAT-CONTAINING PROTEIN"/>
    <property type="match status" value="1"/>
</dbReference>
<dbReference type="InterPro" id="IPR058192">
    <property type="entry name" value="WHD_ROQ1-like"/>
</dbReference>
<dbReference type="FunFam" id="3.40.50.10140:FF:000007">
    <property type="entry name" value="Disease resistance protein (TIR-NBS-LRR class)"/>
    <property type="match status" value="1"/>
</dbReference>
<evidence type="ECO:0000259" key="6">
    <source>
        <dbReference type="PROSITE" id="PS50104"/>
    </source>
</evidence>
<dbReference type="Gene3D" id="3.40.50.300">
    <property type="entry name" value="P-loop containing nucleotide triphosphate hydrolases"/>
    <property type="match status" value="1"/>
</dbReference>
<dbReference type="Pfam" id="PF23598">
    <property type="entry name" value="LRR_14"/>
    <property type="match status" value="1"/>
</dbReference>
<proteinExistence type="predicted"/>
<dbReference type="InterPro" id="IPR044974">
    <property type="entry name" value="Disease_R_plants"/>
</dbReference>
<dbReference type="Gene3D" id="3.40.50.10140">
    <property type="entry name" value="Toll/interleukin-1 receptor homology (TIR) domain"/>
    <property type="match status" value="1"/>
</dbReference>
<protein>
    <recommendedName>
        <fullName evidence="6">TIR domain-containing protein</fullName>
    </recommendedName>
</protein>
<evidence type="ECO:0000313" key="8">
    <source>
        <dbReference type="Proteomes" id="UP001634007"/>
    </source>
</evidence>
<keyword evidence="2" id="KW-0677">Repeat</keyword>
<keyword evidence="5" id="KW-1133">Transmembrane helix</keyword>
<name>A0ABD3KV73_EUCGL</name>
<dbReference type="Gene3D" id="1.10.8.430">
    <property type="entry name" value="Helical domain of apoptotic protease-activating factors"/>
    <property type="match status" value="1"/>
</dbReference>
<keyword evidence="1" id="KW-0433">Leucine-rich repeat</keyword>
<gene>
    <name evidence="7" type="ORF">ACJRO7_018861</name>
</gene>
<evidence type="ECO:0000256" key="5">
    <source>
        <dbReference type="SAM" id="Phobius"/>
    </source>
</evidence>
<dbReference type="GO" id="GO:0006952">
    <property type="term" value="P:defense response"/>
    <property type="evidence" value="ECO:0007669"/>
    <property type="project" value="UniProtKB-KW"/>
</dbReference>
<dbReference type="SMART" id="SM00255">
    <property type="entry name" value="TIR"/>
    <property type="match status" value="1"/>
</dbReference>
<keyword evidence="3" id="KW-0611">Plant defense</keyword>
<dbReference type="InterPro" id="IPR000157">
    <property type="entry name" value="TIR_dom"/>
</dbReference>
<keyword evidence="5" id="KW-0472">Membrane</keyword>
<evidence type="ECO:0000256" key="4">
    <source>
        <dbReference type="ARBA" id="ARBA00023027"/>
    </source>
</evidence>
<dbReference type="SMART" id="SM00382">
    <property type="entry name" value="AAA"/>
    <property type="match status" value="1"/>
</dbReference>
<dbReference type="InterPro" id="IPR042197">
    <property type="entry name" value="Apaf_helical"/>
</dbReference>